<evidence type="ECO:0000256" key="5">
    <source>
        <dbReference type="ARBA" id="ARBA00022692"/>
    </source>
</evidence>
<keyword evidence="8 9" id="KW-0472">Membrane</keyword>
<evidence type="ECO:0000256" key="7">
    <source>
        <dbReference type="ARBA" id="ARBA00022989"/>
    </source>
</evidence>
<evidence type="ECO:0000256" key="9">
    <source>
        <dbReference type="SAM" id="Phobius"/>
    </source>
</evidence>
<reference evidence="10" key="2">
    <citation type="submission" date="2025-09" db="UniProtKB">
        <authorList>
            <consortium name="Ensembl"/>
        </authorList>
    </citation>
    <scope>IDENTIFICATION</scope>
</reference>
<name>A0A7N9AKN5_9TELE</name>
<dbReference type="PANTHER" id="PTHR14275">
    <property type="entry name" value="PROMETHIN"/>
    <property type="match status" value="1"/>
</dbReference>
<keyword evidence="11" id="KW-1185">Reference proteome</keyword>
<comment type="similarity">
    <text evidence="3">Belongs to the LDAF1 family.</text>
</comment>
<accession>A0A7N9AKN5</accession>
<dbReference type="Ensembl" id="ENSMAMT00000051907.1">
    <property type="protein sequence ID" value="ENSMAMP00000038742.1"/>
    <property type="gene ID" value="ENSMAMG00000026503.1"/>
</dbReference>
<keyword evidence="7 9" id="KW-1133">Transmembrane helix</keyword>
<dbReference type="Pfam" id="PF16015">
    <property type="entry name" value="Promethin"/>
    <property type="match status" value="1"/>
</dbReference>
<dbReference type="InParanoid" id="A0A7N9AKN5"/>
<dbReference type="GO" id="GO:0005789">
    <property type="term" value="C:endoplasmic reticulum membrane"/>
    <property type="evidence" value="ECO:0007669"/>
    <property type="project" value="UniProtKB-SubCell"/>
</dbReference>
<dbReference type="InterPro" id="IPR029709">
    <property type="entry name" value="LDAF1"/>
</dbReference>
<comment type="subcellular location">
    <subcellularLocation>
        <location evidence="1">Endoplasmic reticulum membrane</location>
        <topology evidence="1">Multi-pass membrane protein</topology>
    </subcellularLocation>
    <subcellularLocation>
        <location evidence="2">Lipid droplet</location>
    </subcellularLocation>
</comment>
<keyword evidence="5 9" id="KW-0812">Transmembrane</keyword>
<feature type="transmembrane region" description="Helical" evidence="9">
    <location>
        <begin position="40"/>
        <end position="68"/>
    </location>
</feature>
<proteinExistence type="inferred from homology"/>
<evidence type="ECO:0000256" key="4">
    <source>
        <dbReference type="ARBA" id="ARBA00022677"/>
    </source>
</evidence>
<protein>
    <submittedName>
        <fullName evidence="10">Uncharacterized protein</fullName>
    </submittedName>
</protein>
<organism evidence="10 11">
    <name type="scientific">Mastacembelus armatus</name>
    <name type="common">zig-zag eel</name>
    <dbReference type="NCBI Taxonomy" id="205130"/>
    <lineage>
        <taxon>Eukaryota</taxon>
        <taxon>Metazoa</taxon>
        <taxon>Chordata</taxon>
        <taxon>Craniata</taxon>
        <taxon>Vertebrata</taxon>
        <taxon>Euteleostomi</taxon>
        <taxon>Actinopterygii</taxon>
        <taxon>Neopterygii</taxon>
        <taxon>Teleostei</taxon>
        <taxon>Neoteleostei</taxon>
        <taxon>Acanthomorphata</taxon>
        <taxon>Anabantaria</taxon>
        <taxon>Synbranchiformes</taxon>
        <taxon>Mastacembelidae</taxon>
        <taxon>Mastacembelus</taxon>
    </lineage>
</organism>
<keyword evidence="6" id="KW-0256">Endoplasmic reticulum</keyword>
<sequence length="88" mass="10145">RKKEESEKRSRRRRFLSFTLYQVAKVMNTRVGRYLSSHPFLALTVMLFSAMAALPVGLFLLFALVTIIMSTAGFFFFECKCTHVTTDL</sequence>
<dbReference type="AlphaFoldDB" id="A0A7N9AKN5"/>
<dbReference type="GO" id="GO:0005811">
    <property type="term" value="C:lipid droplet"/>
    <property type="evidence" value="ECO:0007669"/>
    <property type="project" value="UniProtKB-SubCell"/>
</dbReference>
<evidence type="ECO:0000256" key="3">
    <source>
        <dbReference type="ARBA" id="ARBA00007618"/>
    </source>
</evidence>
<keyword evidence="4" id="KW-0551">Lipid droplet</keyword>
<dbReference type="Proteomes" id="UP000261640">
    <property type="component" value="Unplaced"/>
</dbReference>
<evidence type="ECO:0000256" key="6">
    <source>
        <dbReference type="ARBA" id="ARBA00022824"/>
    </source>
</evidence>
<dbReference type="PANTHER" id="PTHR14275:SF0">
    <property type="entry name" value="LIPID DROPLET ASSEMBLY FACTOR 1"/>
    <property type="match status" value="1"/>
</dbReference>
<evidence type="ECO:0000313" key="10">
    <source>
        <dbReference type="Ensembl" id="ENSMAMP00000038742.1"/>
    </source>
</evidence>
<evidence type="ECO:0000256" key="2">
    <source>
        <dbReference type="ARBA" id="ARBA00004502"/>
    </source>
</evidence>
<evidence type="ECO:0000313" key="11">
    <source>
        <dbReference type="Proteomes" id="UP000261640"/>
    </source>
</evidence>
<reference evidence="10" key="1">
    <citation type="submission" date="2025-08" db="UniProtKB">
        <authorList>
            <consortium name="Ensembl"/>
        </authorList>
    </citation>
    <scope>IDENTIFICATION</scope>
</reference>
<evidence type="ECO:0000256" key="8">
    <source>
        <dbReference type="ARBA" id="ARBA00023136"/>
    </source>
</evidence>
<evidence type="ECO:0000256" key="1">
    <source>
        <dbReference type="ARBA" id="ARBA00004477"/>
    </source>
</evidence>
<dbReference type="GeneTree" id="ENSGT00940000175471"/>